<dbReference type="EMBL" id="JARKIE010000529">
    <property type="protein sequence ID" value="KAJ7629856.1"/>
    <property type="molecule type" value="Genomic_DNA"/>
</dbReference>
<proteinExistence type="predicted"/>
<dbReference type="AlphaFoldDB" id="A0AAD7FKI1"/>
<reference evidence="1" key="1">
    <citation type="submission" date="2023-03" db="EMBL/GenBank/DDBJ databases">
        <title>Massive genome expansion in bonnet fungi (Mycena s.s.) driven by repeated elements and novel gene families across ecological guilds.</title>
        <authorList>
            <consortium name="Lawrence Berkeley National Laboratory"/>
            <person name="Harder C.B."/>
            <person name="Miyauchi S."/>
            <person name="Viragh M."/>
            <person name="Kuo A."/>
            <person name="Thoen E."/>
            <person name="Andreopoulos B."/>
            <person name="Lu D."/>
            <person name="Skrede I."/>
            <person name="Drula E."/>
            <person name="Henrissat B."/>
            <person name="Morin E."/>
            <person name="Kohler A."/>
            <person name="Barry K."/>
            <person name="LaButti K."/>
            <person name="Morin E."/>
            <person name="Salamov A."/>
            <person name="Lipzen A."/>
            <person name="Mereny Z."/>
            <person name="Hegedus B."/>
            <person name="Baldrian P."/>
            <person name="Stursova M."/>
            <person name="Weitz H."/>
            <person name="Taylor A."/>
            <person name="Grigoriev I.V."/>
            <person name="Nagy L.G."/>
            <person name="Martin F."/>
            <person name="Kauserud H."/>
        </authorList>
    </citation>
    <scope>NUCLEOTIDE SEQUENCE</scope>
    <source>
        <strain evidence="1">CBHHK067</strain>
    </source>
</reference>
<name>A0AAD7FKI1_MYCRO</name>
<gene>
    <name evidence="1" type="ORF">B0H17DRAFT_1218031</name>
</gene>
<keyword evidence="2" id="KW-1185">Reference proteome</keyword>
<dbReference type="Proteomes" id="UP001221757">
    <property type="component" value="Unassembled WGS sequence"/>
</dbReference>
<protein>
    <submittedName>
        <fullName evidence="1">Uncharacterized protein</fullName>
    </submittedName>
</protein>
<comment type="caution">
    <text evidence="1">The sequence shown here is derived from an EMBL/GenBank/DDBJ whole genome shotgun (WGS) entry which is preliminary data.</text>
</comment>
<evidence type="ECO:0000313" key="2">
    <source>
        <dbReference type="Proteomes" id="UP001221757"/>
    </source>
</evidence>
<sequence length="152" mass="17447">MHVPAHVLIDSFCSHNNTAAAKKLDDLYTLDGSRGVISVSKELAWEPELALTFEECFQAWGRVLELIQTYVPQEFDLWLAHYNRILHSPNKHEEWAICVAYDSEIRRRSCTSSIDPSVFHLAIWNDLETKNISRVEIQTVRAEIHRHSGSSS</sequence>
<accession>A0AAD7FKI1</accession>
<evidence type="ECO:0000313" key="1">
    <source>
        <dbReference type="EMBL" id="KAJ7629856.1"/>
    </source>
</evidence>
<organism evidence="1 2">
    <name type="scientific">Mycena rosella</name>
    <name type="common">Pink bonnet</name>
    <name type="synonym">Agaricus rosellus</name>
    <dbReference type="NCBI Taxonomy" id="1033263"/>
    <lineage>
        <taxon>Eukaryota</taxon>
        <taxon>Fungi</taxon>
        <taxon>Dikarya</taxon>
        <taxon>Basidiomycota</taxon>
        <taxon>Agaricomycotina</taxon>
        <taxon>Agaricomycetes</taxon>
        <taxon>Agaricomycetidae</taxon>
        <taxon>Agaricales</taxon>
        <taxon>Marasmiineae</taxon>
        <taxon>Mycenaceae</taxon>
        <taxon>Mycena</taxon>
    </lineage>
</organism>